<organism evidence="1 2">
    <name type="scientific">Faecalibaculum rodentium</name>
    <dbReference type="NCBI Taxonomy" id="1702221"/>
    <lineage>
        <taxon>Bacteria</taxon>
        <taxon>Bacillati</taxon>
        <taxon>Bacillota</taxon>
        <taxon>Erysipelotrichia</taxon>
        <taxon>Erysipelotrichales</taxon>
        <taxon>Erysipelotrichaceae</taxon>
        <taxon>Faecalibaculum</taxon>
    </lineage>
</organism>
<dbReference type="RefSeq" id="WP_067559794.1">
    <property type="nucleotide sequence ID" value="NZ_CANASY010000008.1"/>
</dbReference>
<reference evidence="1 2" key="1">
    <citation type="journal article" date="2016" name="Gut Pathog.">
        <title>Whole genome sequencing of "Faecalibaculum rodentium" ALO17, isolated from C57BL/6J laboratory mouse feces.</title>
        <authorList>
            <person name="Lim S."/>
            <person name="Chang D.H."/>
            <person name="Ahn S."/>
            <person name="Kim B.C."/>
        </authorList>
    </citation>
    <scope>NUCLEOTIDE SEQUENCE [LARGE SCALE GENOMIC DNA]</scope>
    <source>
        <strain evidence="1 2">Alo17</strain>
    </source>
</reference>
<evidence type="ECO:0000313" key="2">
    <source>
        <dbReference type="Proteomes" id="UP000069771"/>
    </source>
</evidence>
<gene>
    <name evidence="1" type="ORF">AALO17_26570</name>
</gene>
<sequence length="821" mass="94543">MIYRLVLAKPNGGTNNDAVLGSFRSLTRNHFPQLLKAHDKLPDININDSAQSNSLVFYKKKDPEQFWKRIDQSPYLLVGFVIISENVGNSIPSIPKAVSELTNGRARRNNCWFQSLDTYNLVLFQAGDTYEKAWRRYLSEIKRLRRFGVSVSNMYTIVMINPGTDKLQSDELLSGELKIKIRNKDELSDISRQNSDMWDFFSVENRFETTISGGSLLNVQGDSRISSTAGAIDVVVPFTNKRAANFFAVFEKVIKQFEQFNVKLYSPWSACEDIYRNLPYRVGNSRKSGVESNNAVEPKNHAYFKSAYQYIRQQEENRLLNPISLLLSSVLRKLPDFDSIRQQIIQKNDEEAYQDLIQNIDITSKAFQDLLLCNAQSMLRRKDSHWEFDGIAPATLIGFSSVLAETMIEALSKEDKPSKEFLVFSAPTISNHSSICKVPFQSDDTIRELYIYTVNFGSTLKLSDGLFTAAHEISHFAGDKIRRRKARAKILLDSYFDNLTYLYVSFLEGEKFSLDDFANILAKDRTQDDFIRLKDLLMKSFDDWSFSEKGRWKNKVESIGDSDLTASRMEAEIKGIGLKSEENLYKSLLNDYVFIHEMMASDQRAIPVEIFAIVYASAFSNLTDLLDQAHHRTLRTLEIMREAYADLSAAELLKMTPQEYLLAMFKSPKNGDMSINSRIRIAIILLILDNGIVDPRDYTQSDFDSLLSNEPHMKDSRKNDISYITEMQMRIINSLHTEISDWYNIENKFLVGDLGRILQYLLECRKQEAWKKTFHKVPPKSSLFLLRSAMHNSSPLKTSELFSYVNQLYFDKYRECFNELL</sequence>
<dbReference type="AlphaFoldDB" id="A0A140DYR4"/>
<proteinExistence type="predicted"/>
<dbReference type="EMBL" id="CP011391">
    <property type="protein sequence ID" value="AMK55791.1"/>
    <property type="molecule type" value="Genomic_DNA"/>
</dbReference>
<protein>
    <submittedName>
        <fullName evidence="1">Uncharacterized protein</fullName>
    </submittedName>
</protein>
<name>A0A140DYR4_9FIRM</name>
<dbReference type="Proteomes" id="UP000069771">
    <property type="component" value="Chromosome"/>
</dbReference>
<keyword evidence="2" id="KW-1185">Reference proteome</keyword>
<dbReference type="GeneID" id="78479136"/>
<accession>A0A140DYR4</accession>
<evidence type="ECO:0000313" key="1">
    <source>
        <dbReference type="EMBL" id="AMK55791.1"/>
    </source>
</evidence>
<dbReference type="KEGG" id="fro:AALO17_26570"/>
<dbReference type="STRING" id="1702221.AALO17_26570"/>